<name>A0A9N9IE51_9GLOM</name>
<organism evidence="1 2">
    <name type="scientific">Dentiscutata erythropus</name>
    <dbReference type="NCBI Taxonomy" id="1348616"/>
    <lineage>
        <taxon>Eukaryota</taxon>
        <taxon>Fungi</taxon>
        <taxon>Fungi incertae sedis</taxon>
        <taxon>Mucoromycota</taxon>
        <taxon>Glomeromycotina</taxon>
        <taxon>Glomeromycetes</taxon>
        <taxon>Diversisporales</taxon>
        <taxon>Gigasporaceae</taxon>
        <taxon>Dentiscutata</taxon>
    </lineage>
</organism>
<protein>
    <submittedName>
        <fullName evidence="1">9287_t:CDS:1</fullName>
    </submittedName>
</protein>
<keyword evidence="2" id="KW-1185">Reference proteome</keyword>
<reference evidence="1" key="1">
    <citation type="submission" date="2021-06" db="EMBL/GenBank/DDBJ databases">
        <authorList>
            <person name="Kallberg Y."/>
            <person name="Tangrot J."/>
            <person name="Rosling A."/>
        </authorList>
    </citation>
    <scope>NUCLEOTIDE SEQUENCE</scope>
    <source>
        <strain evidence="1">MA453B</strain>
    </source>
</reference>
<evidence type="ECO:0000313" key="1">
    <source>
        <dbReference type="EMBL" id="CAG8733237.1"/>
    </source>
</evidence>
<dbReference type="Proteomes" id="UP000789405">
    <property type="component" value="Unassembled WGS sequence"/>
</dbReference>
<evidence type="ECO:0000313" key="2">
    <source>
        <dbReference type="Proteomes" id="UP000789405"/>
    </source>
</evidence>
<proteinExistence type="predicted"/>
<gene>
    <name evidence="1" type="ORF">DERYTH_LOCUS15316</name>
</gene>
<dbReference type="EMBL" id="CAJVPY010012307">
    <property type="protein sequence ID" value="CAG8733237.1"/>
    <property type="molecule type" value="Genomic_DNA"/>
</dbReference>
<dbReference type="AlphaFoldDB" id="A0A9N9IE51"/>
<sequence>LLMIHPTLSCFKMDPGCAKLEGIDVEEVVRNGLTAELIGNI</sequence>
<comment type="caution">
    <text evidence="1">The sequence shown here is derived from an EMBL/GenBank/DDBJ whole genome shotgun (WGS) entry which is preliminary data.</text>
</comment>
<feature type="non-terminal residue" evidence="1">
    <location>
        <position position="1"/>
    </location>
</feature>
<accession>A0A9N9IE51</accession>